<evidence type="ECO:0000256" key="1">
    <source>
        <dbReference type="SAM" id="MobiDB-lite"/>
    </source>
</evidence>
<feature type="compositionally biased region" description="Polar residues" evidence="1">
    <location>
        <begin position="1"/>
        <end position="22"/>
    </location>
</feature>
<reference evidence="2 3" key="1">
    <citation type="submission" date="2020-07" db="EMBL/GenBank/DDBJ databases">
        <title>Thermogemmata thermophila gen. nov., sp. nov., a novel moderate thermophilic planctomycete from a Kamchatka hot spring.</title>
        <authorList>
            <person name="Elcheninov A.G."/>
            <person name="Podosokorskaya O.A."/>
            <person name="Kovaleva O.L."/>
            <person name="Novikov A."/>
            <person name="Bonch-Osmolovskaya E.A."/>
            <person name="Toshchakov S.V."/>
            <person name="Kublanov I.V."/>
        </authorList>
    </citation>
    <scope>NUCLEOTIDE SEQUENCE [LARGE SCALE GENOMIC DNA]</scope>
    <source>
        <strain evidence="2 3">2918</strain>
    </source>
</reference>
<dbReference type="AlphaFoldDB" id="A0A7V8VE33"/>
<feature type="region of interest" description="Disordered" evidence="1">
    <location>
        <begin position="1"/>
        <end position="34"/>
    </location>
</feature>
<accession>A0A7V8VE33</accession>
<sequence>MPTNPNSGRNKNNTDQTPLPSSHQRETAPPTGRVLRSEDILAGQREVQILHEGQTYRLRVTRRGRLILQK</sequence>
<protein>
    <submittedName>
        <fullName evidence="2">Hemin uptake protein HemP</fullName>
    </submittedName>
</protein>
<keyword evidence="3" id="KW-1185">Reference proteome</keyword>
<gene>
    <name evidence="2" type="ORF">H0921_09310</name>
</gene>
<evidence type="ECO:0000313" key="2">
    <source>
        <dbReference type="EMBL" id="MBA2226355.1"/>
    </source>
</evidence>
<organism evidence="2 3">
    <name type="scientific">Thermogemmata fonticola</name>
    <dbReference type="NCBI Taxonomy" id="2755323"/>
    <lineage>
        <taxon>Bacteria</taxon>
        <taxon>Pseudomonadati</taxon>
        <taxon>Planctomycetota</taxon>
        <taxon>Planctomycetia</taxon>
        <taxon>Gemmatales</taxon>
        <taxon>Gemmataceae</taxon>
        <taxon>Thermogemmata</taxon>
    </lineage>
</organism>
<dbReference type="Gene3D" id="2.10.70.10">
    <property type="entry name" value="Complement Module, domain 1"/>
    <property type="match status" value="1"/>
</dbReference>
<dbReference type="Pfam" id="PF10636">
    <property type="entry name" value="hemP"/>
    <property type="match status" value="1"/>
</dbReference>
<comment type="caution">
    <text evidence="2">The sequence shown here is derived from an EMBL/GenBank/DDBJ whole genome shotgun (WGS) entry which is preliminary data.</text>
</comment>
<dbReference type="Proteomes" id="UP000542342">
    <property type="component" value="Unassembled WGS sequence"/>
</dbReference>
<evidence type="ECO:0000313" key="3">
    <source>
        <dbReference type="Proteomes" id="UP000542342"/>
    </source>
</evidence>
<proteinExistence type="predicted"/>
<name>A0A7V8VE33_9BACT</name>
<dbReference type="EMBL" id="JACEFB010000005">
    <property type="protein sequence ID" value="MBA2226355.1"/>
    <property type="molecule type" value="Genomic_DNA"/>
</dbReference>
<dbReference type="InterPro" id="IPR019600">
    <property type="entry name" value="Hemin_uptake_protein_HemP"/>
</dbReference>